<feature type="chain" id="PRO_5046919266" evidence="1">
    <location>
        <begin position="23"/>
        <end position="532"/>
    </location>
</feature>
<reference evidence="2" key="1">
    <citation type="submission" date="2022-10" db="EMBL/GenBank/DDBJ databases">
        <title>Comparative genomics and taxonomic characterization of three novel marine species of genus Reichenbachiella exhibiting antioxidant and polysaccharide degradation activities.</title>
        <authorList>
            <person name="Muhammad N."/>
            <person name="Lee Y.-J."/>
            <person name="Ko J."/>
            <person name="Kim S.-G."/>
        </authorList>
    </citation>
    <scope>NUCLEOTIDE SEQUENCE</scope>
    <source>
        <strain evidence="2">Wsw4-B4</strain>
    </source>
</reference>
<feature type="signal peptide" evidence="1">
    <location>
        <begin position="1"/>
        <end position="22"/>
    </location>
</feature>
<dbReference type="PROSITE" id="PS51257">
    <property type="entry name" value="PROKAR_LIPOPROTEIN"/>
    <property type="match status" value="1"/>
</dbReference>
<dbReference type="EMBL" id="CP106735">
    <property type="protein sequence ID" value="UXX78946.1"/>
    <property type="molecule type" value="Genomic_DNA"/>
</dbReference>
<evidence type="ECO:0000313" key="2">
    <source>
        <dbReference type="EMBL" id="UXX78946.1"/>
    </source>
</evidence>
<proteinExistence type="predicted"/>
<dbReference type="RefSeq" id="WP_263050690.1">
    <property type="nucleotide sequence ID" value="NZ_CP106735.1"/>
</dbReference>
<gene>
    <name evidence="2" type="ORF">N7E81_16450</name>
</gene>
<evidence type="ECO:0000256" key="1">
    <source>
        <dbReference type="SAM" id="SignalP"/>
    </source>
</evidence>
<keyword evidence="3" id="KW-1185">Reference proteome</keyword>
<accession>A0ABY6CYF3</accession>
<organism evidence="2 3">
    <name type="scientific">Reichenbachiella carrageenanivorans</name>
    <dbReference type="NCBI Taxonomy" id="2979869"/>
    <lineage>
        <taxon>Bacteria</taxon>
        <taxon>Pseudomonadati</taxon>
        <taxon>Bacteroidota</taxon>
        <taxon>Cytophagia</taxon>
        <taxon>Cytophagales</taxon>
        <taxon>Reichenbachiellaceae</taxon>
        <taxon>Reichenbachiella</taxon>
    </lineage>
</organism>
<name>A0ABY6CYF3_9BACT</name>
<protein>
    <submittedName>
        <fullName evidence="2">Uncharacterized protein</fullName>
    </submittedName>
</protein>
<dbReference type="Proteomes" id="UP001062165">
    <property type="component" value="Chromosome"/>
</dbReference>
<evidence type="ECO:0000313" key="3">
    <source>
        <dbReference type="Proteomes" id="UP001062165"/>
    </source>
</evidence>
<sequence length="532" mass="58881">MRTYLFKAAVLFCLSFTASCHYEDLDKIKAPTISPHIALNLGYSEYTMGELINDLDDESLELVTGEDQLLYMYFKDSTYYNQHDDLIEIGTVSNTELFEPNIAFPVTPAAYTIDINETFNFTFASINGEEIDSVVYNGGTLDFDMVSTFKGDIDYTWVIEGTKDVATNQDLTSTQQLFYTGAEVIDDYSRPLLGLKSKFRKNGSNENEFTVTVTGTITFDGEEILPTDKMVFDLSYTNSEFSKIYGNFGSDPVVLHSHSIEMAAFDQLSGDGLKLKDPQVLLITENSYGMDMELVFDEVKAVASDNSEIQLEDKTPPGIDGFVSSPEKEGEVEIDTVILDSKNSNIDELLNSAPERMEFSVSGIPNPSKSTRLSNFLLEESEVKVVSVIAIPMQFQMDGFSVDFDFALDGLDVEDAEQIVFNLVATNEIPFAGNIDLKFLDSDGQVLFSLGNAALIESPELDAEGKTKEPKLSASTIDLTREGIDALLNTDKILAVANISTFEHEEGRFVDLYSDYILKIDLSLAGEVTIAL</sequence>
<keyword evidence="1" id="KW-0732">Signal</keyword>